<dbReference type="EMBL" id="CADCVQ010000101">
    <property type="protein sequence ID" value="CAA9507708.1"/>
    <property type="molecule type" value="Genomic_DNA"/>
</dbReference>
<gene>
    <name evidence="5" type="ORF">AVDCRST_MAG67-2537</name>
</gene>
<evidence type="ECO:0000256" key="1">
    <source>
        <dbReference type="ARBA" id="ARBA00001974"/>
    </source>
</evidence>
<dbReference type="Pfam" id="PF01494">
    <property type="entry name" value="FAD_binding_3"/>
    <property type="match status" value="1"/>
</dbReference>
<proteinExistence type="predicted"/>
<evidence type="ECO:0000259" key="4">
    <source>
        <dbReference type="Pfam" id="PF01494"/>
    </source>
</evidence>
<keyword evidence="3" id="KW-0274">FAD</keyword>
<dbReference type="Gene3D" id="3.40.30.120">
    <property type="match status" value="1"/>
</dbReference>
<keyword evidence="2" id="KW-0285">Flavoprotein</keyword>
<dbReference type="SUPFAM" id="SSF51905">
    <property type="entry name" value="FAD/NAD(P)-binding domain"/>
    <property type="match status" value="1"/>
</dbReference>
<evidence type="ECO:0000256" key="3">
    <source>
        <dbReference type="ARBA" id="ARBA00022827"/>
    </source>
</evidence>
<dbReference type="InterPro" id="IPR036188">
    <property type="entry name" value="FAD/NAD-bd_sf"/>
</dbReference>
<name>A0A6J4SWQ7_9ACTN</name>
<dbReference type="PANTHER" id="PTHR43004:SF19">
    <property type="entry name" value="BINDING MONOOXYGENASE, PUTATIVE (JCVI)-RELATED"/>
    <property type="match status" value="1"/>
</dbReference>
<dbReference type="Pfam" id="PF21274">
    <property type="entry name" value="Rng_hyd_C"/>
    <property type="match status" value="1"/>
</dbReference>
<dbReference type="PRINTS" id="PR00420">
    <property type="entry name" value="RNGMNOXGNASE"/>
</dbReference>
<dbReference type="Gene3D" id="3.50.50.60">
    <property type="entry name" value="FAD/NAD(P)-binding domain"/>
    <property type="match status" value="1"/>
</dbReference>
<evidence type="ECO:0000256" key="2">
    <source>
        <dbReference type="ARBA" id="ARBA00022630"/>
    </source>
</evidence>
<dbReference type="InterPro" id="IPR002938">
    <property type="entry name" value="FAD-bd"/>
</dbReference>
<dbReference type="AlphaFoldDB" id="A0A6J4SWQ7"/>
<comment type="cofactor">
    <cofactor evidence="1">
        <name>FAD</name>
        <dbReference type="ChEBI" id="CHEBI:57692"/>
    </cofactor>
</comment>
<dbReference type="GO" id="GO:0016709">
    <property type="term" value="F:oxidoreductase activity, acting on paired donors, with incorporation or reduction of molecular oxygen, NAD(P)H as one donor, and incorporation of one atom of oxygen"/>
    <property type="evidence" value="ECO:0007669"/>
    <property type="project" value="UniProtKB-ARBA"/>
</dbReference>
<organism evidence="5">
    <name type="scientific">uncultured Solirubrobacteraceae bacterium</name>
    <dbReference type="NCBI Taxonomy" id="1162706"/>
    <lineage>
        <taxon>Bacteria</taxon>
        <taxon>Bacillati</taxon>
        <taxon>Actinomycetota</taxon>
        <taxon>Thermoleophilia</taxon>
        <taxon>Solirubrobacterales</taxon>
        <taxon>Solirubrobacteraceae</taxon>
        <taxon>environmental samples</taxon>
    </lineage>
</organism>
<reference evidence="5" key="1">
    <citation type="submission" date="2020-02" db="EMBL/GenBank/DDBJ databases">
        <authorList>
            <person name="Meier V. D."/>
        </authorList>
    </citation>
    <scope>NUCLEOTIDE SEQUENCE</scope>
    <source>
        <strain evidence="5">AVDCRST_MAG67</strain>
    </source>
</reference>
<dbReference type="InterPro" id="IPR050641">
    <property type="entry name" value="RIFMO-like"/>
</dbReference>
<protein>
    <submittedName>
        <fullName evidence="5">2-polyprenyl-6-methoxyphenol hydroxylase and related FAD-dependent oxidoreductases</fullName>
    </submittedName>
</protein>
<dbReference type="GO" id="GO:0071949">
    <property type="term" value="F:FAD binding"/>
    <property type="evidence" value="ECO:0007669"/>
    <property type="project" value="InterPro"/>
</dbReference>
<accession>A0A6J4SWQ7</accession>
<evidence type="ECO:0000313" key="5">
    <source>
        <dbReference type="EMBL" id="CAA9507708.1"/>
    </source>
</evidence>
<feature type="domain" description="FAD-binding" evidence="4">
    <location>
        <begin position="8"/>
        <end position="119"/>
    </location>
</feature>
<sequence length="277" mass="30091">MLTEQHVGATAEPTLRDLSDALITVYGTDYGVHSPTSISRFTDMTRQAAAYRDRRVLLAGDAAHVHAPDGGQGLNTGVQDAVNLGWKLAQVVNETSPESFLDTYHAERHPVGARVLRNTMAQVALRRPDDRIKALRDTMSELLSMDEPRRRFAAMMSNLDIHYDLGDGHPLLGRRMPDLDLVTANGPLRVFTLLHDGRPVLLNFGEAGGVDITPWADRVQLIDAEHVGTWELPALGAVTAPTAVLIRPDGYVAWVGDPTQLGLADALTTWLGPPTAA</sequence>
<dbReference type="PANTHER" id="PTHR43004">
    <property type="entry name" value="TRK SYSTEM POTASSIUM UPTAKE PROTEIN"/>
    <property type="match status" value="1"/>
</dbReference>